<dbReference type="InterPro" id="IPR050071">
    <property type="entry name" value="Dehydroquinate_synthase"/>
</dbReference>
<dbReference type="Proteomes" id="UP001302316">
    <property type="component" value="Unassembled WGS sequence"/>
</dbReference>
<feature type="binding site" evidence="18">
    <location>
        <position position="245"/>
    </location>
    <ligand>
        <name>Zn(2+)</name>
        <dbReference type="ChEBI" id="CHEBI:29105"/>
    </ligand>
</feature>
<feature type="binding site" evidence="18">
    <location>
        <begin position="127"/>
        <end position="128"/>
    </location>
    <ligand>
        <name>NAD(+)</name>
        <dbReference type="ChEBI" id="CHEBI:57540"/>
    </ligand>
</feature>
<evidence type="ECO:0000256" key="8">
    <source>
        <dbReference type="ARBA" id="ARBA00017684"/>
    </source>
</evidence>
<evidence type="ECO:0000256" key="14">
    <source>
        <dbReference type="ARBA" id="ARBA00023027"/>
    </source>
</evidence>
<comment type="pathway">
    <text evidence="5 18">Metabolic intermediate biosynthesis; chorismate biosynthesis; chorismate from D-erythrose 4-phosphate and phosphoenolpyruvate: step 2/7.</text>
</comment>
<dbReference type="RefSeq" id="WP_346051506.1">
    <property type="nucleotide sequence ID" value="NZ_JAYGII010000014.1"/>
</dbReference>
<evidence type="ECO:0000256" key="17">
    <source>
        <dbReference type="ARBA" id="ARBA00023285"/>
    </source>
</evidence>
<dbReference type="InterPro" id="IPR016037">
    <property type="entry name" value="DHQ_synth_AroB"/>
</dbReference>
<keyword evidence="16 18" id="KW-0456">Lyase</keyword>
<evidence type="ECO:0000256" key="4">
    <source>
        <dbReference type="ARBA" id="ARBA00004496"/>
    </source>
</evidence>
<keyword evidence="11 18" id="KW-0479">Metal-binding</keyword>
<keyword evidence="9 18" id="KW-0963">Cytoplasm</keyword>
<comment type="catalytic activity">
    <reaction evidence="1 18">
        <text>7-phospho-2-dehydro-3-deoxy-D-arabino-heptonate = 3-dehydroquinate + phosphate</text>
        <dbReference type="Rhea" id="RHEA:21968"/>
        <dbReference type="ChEBI" id="CHEBI:32364"/>
        <dbReference type="ChEBI" id="CHEBI:43474"/>
        <dbReference type="ChEBI" id="CHEBI:58394"/>
        <dbReference type="EC" id="4.2.3.4"/>
    </reaction>
</comment>
<keyword evidence="17 18" id="KW-0170">Cobalt</keyword>
<dbReference type="InterPro" id="IPR030963">
    <property type="entry name" value="DHQ_synth_fam"/>
</dbReference>
<comment type="caution">
    <text evidence="21">The sequence shown here is derived from an EMBL/GenBank/DDBJ whole genome shotgun (WGS) entry which is preliminary data.</text>
</comment>
<sequence>MHRLDVELGDRSYAIHAGGDLLADPEWLARVLTAPALFIISDDNVAPHYLPSLRAALGQRLRGELVLPAGEAQKQLDTLSRVFDHLAECRIGRDAALVALGGGVVGDLTGFAAACWQRGIDFYQVPTTLLAQVDASVGGKTAVNHPAGKNLIGAFHQPRAVIADTDTLATLPEREFRAGLAEVVKHALIADPDFLAWLEARVEALNAREPETVGETVLHCCRIKAAVVSEDERERGRRAILNFGHTFGHVIEGALGYGQWLHGEAVAAGMVQAMVLSRTLGLLNEEEQRRAVALMERLKLPCEPPALSVDTWLEWMSRDKKATSAGLRFVLLDGLGRAIIRDDVPESRLREVLACEMQSP</sequence>
<dbReference type="PANTHER" id="PTHR43622:SF7">
    <property type="entry name" value="3-DEHYDROQUINATE SYNTHASE, CHLOROPLASTIC"/>
    <property type="match status" value="1"/>
</dbReference>
<dbReference type="GO" id="GO:0046872">
    <property type="term" value="F:metal ion binding"/>
    <property type="evidence" value="ECO:0007669"/>
    <property type="project" value="UniProtKB-KW"/>
</dbReference>
<evidence type="ECO:0000256" key="15">
    <source>
        <dbReference type="ARBA" id="ARBA00023141"/>
    </source>
</evidence>
<comment type="caution">
    <text evidence="18">Lacks conserved residue(s) required for the propagation of feature annotation.</text>
</comment>
<dbReference type="FunFam" id="3.40.50.1970:FF:000001">
    <property type="entry name" value="3-dehydroquinate synthase"/>
    <property type="match status" value="1"/>
</dbReference>
<dbReference type="Gene3D" id="1.20.1090.10">
    <property type="entry name" value="Dehydroquinate synthase-like - alpha domain"/>
    <property type="match status" value="1"/>
</dbReference>
<dbReference type="GO" id="GO:0009073">
    <property type="term" value="P:aromatic amino acid family biosynthetic process"/>
    <property type="evidence" value="ECO:0007669"/>
    <property type="project" value="UniProtKB-KW"/>
</dbReference>
<dbReference type="SUPFAM" id="SSF56796">
    <property type="entry name" value="Dehydroquinate synthase-like"/>
    <property type="match status" value="1"/>
</dbReference>
<feature type="domain" description="3-dehydroquinate synthase C-terminal" evidence="20">
    <location>
        <begin position="179"/>
        <end position="322"/>
    </location>
</feature>
<dbReference type="PANTHER" id="PTHR43622">
    <property type="entry name" value="3-DEHYDROQUINATE SYNTHASE"/>
    <property type="match status" value="1"/>
</dbReference>
<feature type="domain" description="3-dehydroquinate synthase N-terminal" evidence="19">
    <location>
        <begin position="65"/>
        <end position="177"/>
    </location>
</feature>
<dbReference type="EMBL" id="JAYGII010000014">
    <property type="protein sequence ID" value="MEA5445758.1"/>
    <property type="molecule type" value="Genomic_DNA"/>
</dbReference>
<feature type="binding site" evidence="18">
    <location>
        <position position="262"/>
    </location>
    <ligand>
        <name>Zn(2+)</name>
        <dbReference type="ChEBI" id="CHEBI:29105"/>
    </ligand>
</feature>
<comment type="subcellular location">
    <subcellularLocation>
        <location evidence="4 18">Cytoplasm</location>
    </subcellularLocation>
</comment>
<evidence type="ECO:0000256" key="7">
    <source>
        <dbReference type="ARBA" id="ARBA00013031"/>
    </source>
</evidence>
<evidence type="ECO:0000256" key="18">
    <source>
        <dbReference type="HAMAP-Rule" id="MF_00110"/>
    </source>
</evidence>
<dbReference type="Pfam" id="PF01761">
    <property type="entry name" value="DHQ_synthase"/>
    <property type="match status" value="1"/>
</dbReference>
<feature type="binding site" evidence="18">
    <location>
        <position position="140"/>
    </location>
    <ligand>
        <name>NAD(+)</name>
        <dbReference type="ChEBI" id="CHEBI:57540"/>
    </ligand>
</feature>
<reference evidence="21 22" key="1">
    <citation type="submission" date="2023-12" db="EMBL/GenBank/DDBJ databases">
        <title>Whole-genome sequencing of halo(alkali)philic microorganisms from hypersaline lakes.</title>
        <authorList>
            <person name="Sorokin D.Y."/>
            <person name="Merkel A.Y."/>
            <person name="Messina E."/>
            <person name="Yakimov M."/>
        </authorList>
    </citation>
    <scope>NUCLEOTIDE SEQUENCE [LARGE SCALE GENOMIC DNA]</scope>
    <source>
        <strain evidence="21 22">AB-CW1</strain>
    </source>
</reference>
<feature type="binding site" evidence="18">
    <location>
        <begin position="167"/>
        <end position="170"/>
    </location>
    <ligand>
        <name>NAD(+)</name>
        <dbReference type="ChEBI" id="CHEBI:57540"/>
    </ligand>
</feature>
<evidence type="ECO:0000256" key="2">
    <source>
        <dbReference type="ARBA" id="ARBA00001911"/>
    </source>
</evidence>
<comment type="cofactor">
    <cofactor evidence="2 18">
        <name>NAD(+)</name>
        <dbReference type="ChEBI" id="CHEBI:57540"/>
    </cofactor>
</comment>
<evidence type="ECO:0000313" key="22">
    <source>
        <dbReference type="Proteomes" id="UP001302316"/>
    </source>
</evidence>
<evidence type="ECO:0000256" key="5">
    <source>
        <dbReference type="ARBA" id="ARBA00004661"/>
    </source>
</evidence>
<comment type="cofactor">
    <cofactor evidence="18">
        <name>Co(2+)</name>
        <dbReference type="ChEBI" id="CHEBI:48828"/>
    </cofactor>
    <cofactor evidence="18">
        <name>Zn(2+)</name>
        <dbReference type="ChEBI" id="CHEBI:29105"/>
    </cofactor>
    <text evidence="18">Binds 1 divalent metal cation per subunit. Can use either Co(2+) or Zn(2+).</text>
</comment>
<keyword evidence="14 18" id="KW-0520">NAD</keyword>
<feature type="binding site" evidence="18">
    <location>
        <position position="149"/>
    </location>
    <ligand>
        <name>NAD(+)</name>
        <dbReference type="ChEBI" id="CHEBI:57540"/>
    </ligand>
</feature>
<feature type="binding site" evidence="18">
    <location>
        <position position="182"/>
    </location>
    <ligand>
        <name>Zn(2+)</name>
        <dbReference type="ChEBI" id="CHEBI:29105"/>
    </ligand>
</feature>
<keyword evidence="13 18" id="KW-0862">Zinc</keyword>
<keyword evidence="10 18" id="KW-0028">Amino-acid biosynthesis</keyword>
<dbReference type="HAMAP" id="MF_00110">
    <property type="entry name" value="DHQ_synthase"/>
    <property type="match status" value="1"/>
</dbReference>
<protein>
    <recommendedName>
        <fullName evidence="8 18">3-dehydroquinate synthase</fullName>
        <shortName evidence="18">DHQS</shortName>
        <ecNumber evidence="7 18">4.2.3.4</ecNumber>
    </recommendedName>
</protein>
<evidence type="ECO:0000256" key="11">
    <source>
        <dbReference type="ARBA" id="ARBA00022723"/>
    </source>
</evidence>
<dbReference type="GO" id="GO:0000166">
    <property type="term" value="F:nucleotide binding"/>
    <property type="evidence" value="ECO:0007669"/>
    <property type="project" value="UniProtKB-KW"/>
</dbReference>
<dbReference type="GO" id="GO:0005737">
    <property type="term" value="C:cytoplasm"/>
    <property type="evidence" value="ECO:0007669"/>
    <property type="project" value="UniProtKB-SubCell"/>
</dbReference>
<dbReference type="GO" id="GO:0008652">
    <property type="term" value="P:amino acid biosynthetic process"/>
    <property type="evidence" value="ECO:0007669"/>
    <property type="project" value="UniProtKB-KW"/>
</dbReference>
<feature type="binding site" evidence="18">
    <location>
        <begin position="103"/>
        <end position="107"/>
    </location>
    <ligand>
        <name>NAD(+)</name>
        <dbReference type="ChEBI" id="CHEBI:57540"/>
    </ligand>
</feature>
<proteinExistence type="inferred from homology"/>
<keyword evidence="12 18" id="KW-0547">Nucleotide-binding</keyword>
<keyword evidence="22" id="KW-1185">Reference proteome</keyword>
<dbReference type="PIRSF" id="PIRSF001455">
    <property type="entry name" value="DHQ_synth"/>
    <property type="match status" value="1"/>
</dbReference>
<evidence type="ECO:0000256" key="6">
    <source>
        <dbReference type="ARBA" id="ARBA00005412"/>
    </source>
</evidence>
<comment type="function">
    <text evidence="3 18">Catalyzes the conversion of 3-deoxy-D-arabino-heptulosonate 7-phosphate (DAHP) to dehydroquinate (DHQ).</text>
</comment>
<dbReference type="GO" id="GO:0009423">
    <property type="term" value="P:chorismate biosynthetic process"/>
    <property type="evidence" value="ECO:0007669"/>
    <property type="project" value="UniProtKB-UniRule"/>
</dbReference>
<evidence type="ECO:0000256" key="10">
    <source>
        <dbReference type="ARBA" id="ARBA00022605"/>
    </source>
</evidence>
<dbReference type="CDD" id="cd08195">
    <property type="entry name" value="DHQS"/>
    <property type="match status" value="1"/>
</dbReference>
<dbReference type="InterPro" id="IPR030960">
    <property type="entry name" value="DHQS/DOIS_N"/>
</dbReference>
<dbReference type="NCBIfam" id="TIGR01357">
    <property type="entry name" value="aroB"/>
    <property type="match status" value="1"/>
</dbReference>
<name>A0AAP6JEX9_9GAMM</name>
<gene>
    <name evidence="18 21" type="primary">aroB</name>
    <name evidence="21" type="ORF">VCB98_07995</name>
</gene>
<evidence type="ECO:0000256" key="12">
    <source>
        <dbReference type="ARBA" id="ARBA00022741"/>
    </source>
</evidence>
<organism evidence="21 22">
    <name type="scientific">Natronospira elongata</name>
    <dbReference type="NCBI Taxonomy" id="3110268"/>
    <lineage>
        <taxon>Bacteria</taxon>
        <taxon>Pseudomonadati</taxon>
        <taxon>Pseudomonadota</taxon>
        <taxon>Gammaproteobacteria</taxon>
        <taxon>Natronospirales</taxon>
        <taxon>Natronospiraceae</taxon>
        <taxon>Natronospira</taxon>
    </lineage>
</organism>
<dbReference type="Pfam" id="PF24621">
    <property type="entry name" value="DHQS_C"/>
    <property type="match status" value="1"/>
</dbReference>
<dbReference type="EC" id="4.2.3.4" evidence="7 18"/>
<evidence type="ECO:0000256" key="13">
    <source>
        <dbReference type="ARBA" id="ARBA00022833"/>
    </source>
</evidence>
<evidence type="ECO:0000259" key="20">
    <source>
        <dbReference type="Pfam" id="PF24621"/>
    </source>
</evidence>
<evidence type="ECO:0000259" key="19">
    <source>
        <dbReference type="Pfam" id="PF01761"/>
    </source>
</evidence>
<accession>A0AAP6JEX9</accession>
<dbReference type="Gene3D" id="3.40.50.1970">
    <property type="match status" value="1"/>
</dbReference>
<comment type="similarity">
    <text evidence="6 18">Belongs to the sugar phosphate cyclases superfamily. Dehydroquinate synthase family.</text>
</comment>
<keyword evidence="15 18" id="KW-0057">Aromatic amino acid biosynthesis</keyword>
<evidence type="ECO:0000256" key="1">
    <source>
        <dbReference type="ARBA" id="ARBA00001393"/>
    </source>
</evidence>
<evidence type="ECO:0000256" key="16">
    <source>
        <dbReference type="ARBA" id="ARBA00023239"/>
    </source>
</evidence>
<dbReference type="AlphaFoldDB" id="A0AAP6JEX9"/>
<dbReference type="InterPro" id="IPR056179">
    <property type="entry name" value="DHQS_C"/>
</dbReference>
<evidence type="ECO:0000313" key="21">
    <source>
        <dbReference type="EMBL" id="MEA5445758.1"/>
    </source>
</evidence>
<evidence type="ECO:0000256" key="3">
    <source>
        <dbReference type="ARBA" id="ARBA00003485"/>
    </source>
</evidence>
<dbReference type="GO" id="GO:0003856">
    <property type="term" value="F:3-dehydroquinate synthase activity"/>
    <property type="evidence" value="ECO:0007669"/>
    <property type="project" value="UniProtKB-UniRule"/>
</dbReference>
<evidence type="ECO:0000256" key="9">
    <source>
        <dbReference type="ARBA" id="ARBA00022490"/>
    </source>
</evidence>